<sequence>MEFVHKLASKKIKVSSSDASGDQLRKKWEEVFAAHLTALEKRQIHLHNYKGANGYLWHLFSYEKRDCKKEEDADLAFDKQYKNTCLIFFQHSDEVLLVEEASDLKAKDLILAEGEYADLYIVDQEFKWTYIVTHERGWIGPFFCRR</sequence>
<protein>
    <submittedName>
        <fullName evidence="1">DUF4275 family protein</fullName>
    </submittedName>
</protein>
<dbReference type="Proteomes" id="UP000279911">
    <property type="component" value="Unassembled WGS sequence"/>
</dbReference>
<dbReference type="AlphaFoldDB" id="A0A3R9F444"/>
<gene>
    <name evidence="1" type="ORF">EJA10_03235</name>
</gene>
<name>A0A3R9F444_9BACI</name>
<dbReference type="InterPro" id="IPR025454">
    <property type="entry name" value="DUF4275"/>
</dbReference>
<dbReference type="RefSeq" id="WP_125478568.1">
    <property type="nucleotide sequence ID" value="NZ_RSFW01000006.1"/>
</dbReference>
<evidence type="ECO:0000313" key="2">
    <source>
        <dbReference type="Proteomes" id="UP000279911"/>
    </source>
</evidence>
<proteinExistence type="predicted"/>
<organism evidence="1 2">
    <name type="scientific">Mesobacillus subterraneus</name>
    <dbReference type="NCBI Taxonomy" id="285983"/>
    <lineage>
        <taxon>Bacteria</taxon>
        <taxon>Bacillati</taxon>
        <taxon>Bacillota</taxon>
        <taxon>Bacilli</taxon>
        <taxon>Bacillales</taxon>
        <taxon>Bacillaceae</taxon>
        <taxon>Mesobacillus</taxon>
    </lineage>
</organism>
<dbReference type="EMBL" id="RSFW01000006">
    <property type="protein sequence ID" value="RSD28606.1"/>
    <property type="molecule type" value="Genomic_DNA"/>
</dbReference>
<dbReference type="Pfam" id="PF14101">
    <property type="entry name" value="DUF4275"/>
    <property type="match status" value="1"/>
</dbReference>
<dbReference type="OrthoDB" id="1711074at2"/>
<accession>A0A3R9F444</accession>
<evidence type="ECO:0000313" key="1">
    <source>
        <dbReference type="EMBL" id="RSD28606.1"/>
    </source>
</evidence>
<reference evidence="2" key="1">
    <citation type="submission" date="2018-12" db="EMBL/GenBank/DDBJ databases">
        <title>Bacillus chawlae sp. nov., Bacillus glennii sp. nov., and Bacillus saganii sp. nov. Isolated from the Vehicle Assembly Building at Kennedy Space Center where the Viking Spacecraft were Assembled.</title>
        <authorList>
            <person name="Seuylemezian A."/>
            <person name="Vaishampayan P."/>
        </authorList>
    </citation>
    <scope>NUCLEOTIDE SEQUENCE [LARGE SCALE GENOMIC DNA]</scope>
    <source>
        <strain evidence="2">DSM 13966</strain>
    </source>
</reference>
<comment type="caution">
    <text evidence="1">The sequence shown here is derived from an EMBL/GenBank/DDBJ whole genome shotgun (WGS) entry which is preliminary data.</text>
</comment>